<proteinExistence type="predicted"/>
<dbReference type="AlphaFoldDB" id="B8CUD0"/>
<feature type="domain" description="Flagellar Assembly Protein A N-terminal region" evidence="1">
    <location>
        <begin position="84"/>
        <end position="263"/>
    </location>
</feature>
<dbReference type="KEGG" id="swp:swp_4479"/>
<dbReference type="PANTHER" id="PTHR38032:SF1">
    <property type="entry name" value="RNA-BINDING PROTEIN KHPB N-TERMINAL DOMAIN-CONTAINING PROTEIN"/>
    <property type="match status" value="1"/>
</dbReference>
<dbReference type="InterPro" id="IPR036145">
    <property type="entry name" value="MinC_C_sf"/>
</dbReference>
<gene>
    <name evidence="2" type="ordered locus">swp_4479</name>
</gene>
<dbReference type="PANTHER" id="PTHR38032">
    <property type="entry name" value="POLYMERASE-RELATED"/>
    <property type="match status" value="1"/>
</dbReference>
<dbReference type="SUPFAM" id="SSF63848">
    <property type="entry name" value="Cell-division inhibitor MinC, C-terminal domain"/>
    <property type="match status" value="1"/>
</dbReference>
<dbReference type="Proteomes" id="UP000000753">
    <property type="component" value="Chromosome"/>
</dbReference>
<protein>
    <recommendedName>
        <fullName evidence="1">Flagellar Assembly Protein A N-terminal region domain-containing protein</fullName>
    </recommendedName>
</protein>
<dbReference type="GO" id="GO:0000902">
    <property type="term" value="P:cell morphogenesis"/>
    <property type="evidence" value="ECO:0007669"/>
    <property type="project" value="InterPro"/>
</dbReference>
<dbReference type="eggNOG" id="COG1315">
    <property type="taxonomic scope" value="Bacteria"/>
</dbReference>
<accession>B8CUD0</accession>
<dbReference type="InterPro" id="IPR046866">
    <property type="entry name" value="FapA_N"/>
</dbReference>
<evidence type="ECO:0000313" key="3">
    <source>
        <dbReference type="Proteomes" id="UP000000753"/>
    </source>
</evidence>
<dbReference type="InterPro" id="IPR005646">
    <property type="entry name" value="FapA"/>
</dbReference>
<evidence type="ECO:0000259" key="1">
    <source>
        <dbReference type="Pfam" id="PF20250"/>
    </source>
</evidence>
<dbReference type="Pfam" id="PF03961">
    <property type="entry name" value="FapA"/>
    <property type="match status" value="1"/>
</dbReference>
<evidence type="ECO:0000313" key="2">
    <source>
        <dbReference type="EMBL" id="ACJ31122.1"/>
    </source>
</evidence>
<reference evidence="2 3" key="1">
    <citation type="journal article" date="2008" name="PLoS ONE">
        <title>Environmental adaptation: genomic analysis of the piezotolerant and psychrotolerant deep-sea iron reducing bacterium Shewanella piezotolerans WP3.</title>
        <authorList>
            <person name="Wang F."/>
            <person name="Wang J."/>
            <person name="Jian H."/>
            <person name="Zhang B."/>
            <person name="Li S."/>
            <person name="Wang F."/>
            <person name="Zeng X."/>
            <person name="Gao L."/>
            <person name="Bartlett D.H."/>
            <person name="Yu J."/>
            <person name="Hu S."/>
            <person name="Xiao X."/>
        </authorList>
    </citation>
    <scope>NUCLEOTIDE SEQUENCE [LARGE SCALE GENOMIC DNA]</scope>
    <source>
        <strain evidence="3">WP3 / JCM 13877</strain>
    </source>
</reference>
<dbReference type="RefSeq" id="WP_020914457.1">
    <property type="nucleotide sequence ID" value="NC_011566.1"/>
</dbReference>
<keyword evidence="3" id="KW-1185">Reference proteome</keyword>
<dbReference type="EMBL" id="CP000472">
    <property type="protein sequence ID" value="ACJ31122.1"/>
    <property type="molecule type" value="Genomic_DNA"/>
</dbReference>
<organism evidence="2 3">
    <name type="scientific">Shewanella piezotolerans (strain WP3 / JCM 13877)</name>
    <dbReference type="NCBI Taxonomy" id="225849"/>
    <lineage>
        <taxon>Bacteria</taxon>
        <taxon>Pseudomonadati</taxon>
        <taxon>Pseudomonadota</taxon>
        <taxon>Gammaproteobacteria</taxon>
        <taxon>Alteromonadales</taxon>
        <taxon>Shewanellaceae</taxon>
        <taxon>Shewanella</taxon>
    </lineage>
</organism>
<dbReference type="STRING" id="225849.swp_4479"/>
<dbReference type="Pfam" id="PF20250">
    <property type="entry name" value="FapA_N"/>
    <property type="match status" value="1"/>
</dbReference>
<dbReference type="OrthoDB" id="5807941at2"/>
<dbReference type="HOGENOM" id="CLU_026157_0_0_6"/>
<dbReference type="InterPro" id="IPR046865">
    <property type="entry name" value="FapA_b_solenoid"/>
</dbReference>
<sequence length="556" mass="60644">MLHPELIELDTDGIKAVLTLIPNTHGPLTDKDIVELLAFPDFSSLYPLKEIISKAVAQINQLSGTDDGQFEQRFEIAERRDASISFEISDDKMQASMTLTAAYGGQTITLKDILQSLKSQHIKLGLSKPKIELALRQLTNLLPGDECCNIIANGRSPIHGKSASIERKVMLARERLLQPQENSDGSVDMRNLGSVIMVKPGNALILKHPATAGVDGYTVYGDKLLAKPGKDIKLVAGEGTEFCANNPNLLVASVAGQPVETKNGMQVDDVLQIKDVNVGYGHVDFKGSVLITGDVGEGMIVKSSGDITVMGFVDSATLIAQGDVTVSKGVIGRQLKDNALSTTLKAQGQISAQFVQYSNLEATGNILVTKQLLHSYAKTNQQLIVCDASGRRGDLVGGKVEADKGVKVVAIGATAGTKTEIFCAMHISTHKHNLVQLKESITSMRVAVKNIEGQLGNLPPKTQWQDDEMMVEQVKGMLEEKRRINSVMQEEQAEFETTKQEVEGYYKNYRIDALKHVFANIEIHIGGAFNRTQREHGPCCITNCNQEINYDYSIKK</sequence>
<name>B8CUD0_SHEPW</name>